<dbReference type="PRINTS" id="PR00450">
    <property type="entry name" value="RECOVERIN"/>
</dbReference>
<keyword evidence="5" id="KW-0677">Repeat</keyword>
<dbReference type="SMART" id="SM00054">
    <property type="entry name" value="EFh"/>
    <property type="match status" value="2"/>
</dbReference>
<keyword evidence="12" id="KW-1185">Reference proteome</keyword>
<dbReference type="GeneTree" id="ENSGT00940000157530"/>
<evidence type="ECO:0000256" key="6">
    <source>
        <dbReference type="ARBA" id="ARBA00022837"/>
    </source>
</evidence>
<gene>
    <name evidence="11 13" type="primary">GUCA1B</name>
</gene>
<dbReference type="GO" id="GO:0005654">
    <property type="term" value="C:nucleoplasm"/>
    <property type="evidence" value="ECO:0007669"/>
    <property type="project" value="Ensembl"/>
</dbReference>
<keyword evidence="3" id="KW-0519">Myristate</keyword>
<dbReference type="GO" id="GO:0036064">
    <property type="term" value="C:ciliary basal body"/>
    <property type="evidence" value="ECO:0007669"/>
    <property type="project" value="Ensembl"/>
</dbReference>
<dbReference type="Proteomes" id="UP000002281">
    <property type="component" value="Chromosome 20"/>
</dbReference>
<dbReference type="FunCoup" id="A0A3Q2LPD3">
    <property type="interactions" value="25"/>
</dbReference>
<dbReference type="Pfam" id="PF13499">
    <property type="entry name" value="EF-hand_7"/>
    <property type="match status" value="1"/>
</dbReference>
<dbReference type="PANTHER" id="PTHR23055">
    <property type="entry name" value="CALCIUM BINDING PROTEINS"/>
    <property type="match status" value="1"/>
</dbReference>
<dbReference type="PaxDb" id="9796-ENSECAP00000043913"/>
<keyword evidence="4" id="KW-0479">Metal-binding</keyword>
<organism evidence="11 12">
    <name type="scientific">Equus caballus</name>
    <name type="common">Horse</name>
    <dbReference type="NCBI Taxonomy" id="9796"/>
    <lineage>
        <taxon>Eukaryota</taxon>
        <taxon>Metazoa</taxon>
        <taxon>Chordata</taxon>
        <taxon>Craniata</taxon>
        <taxon>Vertebrata</taxon>
        <taxon>Euteleostomi</taxon>
        <taxon>Mammalia</taxon>
        <taxon>Eutheria</taxon>
        <taxon>Laurasiatheria</taxon>
        <taxon>Perissodactyla</taxon>
        <taxon>Equidae</taxon>
        <taxon>Equus</taxon>
    </lineage>
</organism>
<evidence type="ECO:0000259" key="10">
    <source>
        <dbReference type="PROSITE" id="PS50222"/>
    </source>
</evidence>
<dbReference type="Bgee" id="ENSECAG00000038639">
    <property type="expression patterns" value="Expressed in retina and 4 other cell types or tissues"/>
</dbReference>
<dbReference type="InterPro" id="IPR018247">
    <property type="entry name" value="EF_Hand_1_Ca_BS"/>
</dbReference>
<dbReference type="GO" id="GO:0031965">
    <property type="term" value="C:nuclear membrane"/>
    <property type="evidence" value="ECO:0007669"/>
    <property type="project" value="Ensembl"/>
</dbReference>
<feature type="domain" description="EF-hand" evidence="10">
    <location>
        <begin position="108"/>
        <end position="143"/>
    </location>
</feature>
<dbReference type="InterPro" id="IPR028846">
    <property type="entry name" value="Recoverin"/>
</dbReference>
<sequence length="220" mass="25003">MWLKWSEKEGFLEEGTLEVWVDWVITETGKGSGVENATSKDAEATRIARKRQSPELVGMGGPEQGSHLRFGEVGRRAGGGLTAPSPMQDNTIDFLEYVAALNLVLRGTLEHKLKWTFKIYDKDRNGCIDRLELLDIVEAIYKLKKACRVEMEAEQQSQLLTPEEVVDRIFLLVDENGDGQLSLNEFIEGARRDKWVMKMLQLDVNPSGWISQQRRKSAMF</sequence>
<dbReference type="InterPro" id="IPR002048">
    <property type="entry name" value="EF_hand_dom"/>
</dbReference>
<evidence type="ECO:0000313" key="12">
    <source>
        <dbReference type="Proteomes" id="UP000002281"/>
    </source>
</evidence>
<dbReference type="PANTHER" id="PTHR23055:SF11">
    <property type="entry name" value="GUANYLYL CYCLASE-ACTIVATING PROTEIN 2"/>
    <property type="match status" value="1"/>
</dbReference>
<dbReference type="AlphaFoldDB" id="A0A3Q2LPD3"/>
<dbReference type="GO" id="GO:0005509">
    <property type="term" value="F:calcium ion binding"/>
    <property type="evidence" value="ECO:0007669"/>
    <property type="project" value="InterPro"/>
</dbReference>
<name>A0A3Q2LPD3_HORSE</name>
<dbReference type="GO" id="GO:0120199">
    <property type="term" value="C:cone photoreceptor outer segment"/>
    <property type="evidence" value="ECO:0007669"/>
    <property type="project" value="Ensembl"/>
</dbReference>
<evidence type="ECO:0000256" key="2">
    <source>
        <dbReference type="ARBA" id="ARBA00022606"/>
    </source>
</evidence>
<dbReference type="VGNC" id="VGNC:18654">
    <property type="gene designation" value="GUCA1B"/>
</dbReference>
<evidence type="ECO:0000256" key="3">
    <source>
        <dbReference type="ARBA" id="ARBA00022707"/>
    </source>
</evidence>
<keyword evidence="6" id="KW-0106">Calcium</keyword>
<feature type="domain" description="EF-hand" evidence="10">
    <location>
        <begin position="161"/>
        <end position="196"/>
    </location>
</feature>
<keyword evidence="8" id="KW-0844">Vision</keyword>
<dbReference type="SMR" id="A0A3Q2LPD3"/>
<dbReference type="SUPFAM" id="SSF47473">
    <property type="entry name" value="EF-hand"/>
    <property type="match status" value="1"/>
</dbReference>
<dbReference type="Gene3D" id="1.10.238.10">
    <property type="entry name" value="EF-hand"/>
    <property type="match status" value="2"/>
</dbReference>
<accession>A0A3Q2LPD3</accession>
<dbReference type="GO" id="GO:0008048">
    <property type="term" value="F:calcium sensitive guanylate cyclase activator activity"/>
    <property type="evidence" value="ECO:0007669"/>
    <property type="project" value="Ensembl"/>
</dbReference>
<evidence type="ECO:0000256" key="1">
    <source>
        <dbReference type="ARBA" id="ARBA00014954"/>
    </source>
</evidence>
<reference evidence="11 12" key="1">
    <citation type="journal article" date="2009" name="Science">
        <title>Genome sequence, comparative analysis, and population genetics of the domestic horse.</title>
        <authorList>
            <consortium name="Broad Institute Genome Sequencing Platform"/>
            <consortium name="Broad Institute Whole Genome Assembly Team"/>
            <person name="Wade C.M."/>
            <person name="Giulotto E."/>
            <person name="Sigurdsson S."/>
            <person name="Zoli M."/>
            <person name="Gnerre S."/>
            <person name="Imsland F."/>
            <person name="Lear T.L."/>
            <person name="Adelson D.L."/>
            <person name="Bailey E."/>
            <person name="Bellone R.R."/>
            <person name="Bloecker H."/>
            <person name="Distl O."/>
            <person name="Edgar R.C."/>
            <person name="Garber M."/>
            <person name="Leeb T."/>
            <person name="Mauceli E."/>
            <person name="MacLeod J.N."/>
            <person name="Penedo M.C.T."/>
            <person name="Raison J.M."/>
            <person name="Sharpe T."/>
            <person name="Vogel J."/>
            <person name="Andersson L."/>
            <person name="Antczak D.F."/>
            <person name="Biagi T."/>
            <person name="Binns M.M."/>
            <person name="Chowdhary B.P."/>
            <person name="Coleman S.J."/>
            <person name="Della Valle G."/>
            <person name="Fryc S."/>
            <person name="Guerin G."/>
            <person name="Hasegawa T."/>
            <person name="Hill E.W."/>
            <person name="Jurka J."/>
            <person name="Kiialainen A."/>
            <person name="Lindgren G."/>
            <person name="Liu J."/>
            <person name="Magnani E."/>
            <person name="Mickelson J.R."/>
            <person name="Murray J."/>
            <person name="Nergadze S.G."/>
            <person name="Onofrio R."/>
            <person name="Pedroni S."/>
            <person name="Piras M.F."/>
            <person name="Raudsepp T."/>
            <person name="Rocchi M."/>
            <person name="Roeed K.H."/>
            <person name="Ryder O.A."/>
            <person name="Searle S."/>
            <person name="Skow L."/>
            <person name="Swinburne J.E."/>
            <person name="Syvaenen A.C."/>
            <person name="Tozaki T."/>
            <person name="Valberg S.J."/>
            <person name="Vaudin M."/>
            <person name="White J.R."/>
            <person name="Zody M.C."/>
            <person name="Lander E.S."/>
            <person name="Lindblad-Toh K."/>
        </authorList>
    </citation>
    <scope>NUCLEOTIDE SEQUENCE [LARGE SCALE GENOMIC DNA]</scope>
    <source>
        <strain evidence="11 12">Thoroughbred</strain>
    </source>
</reference>
<reference evidence="11" key="2">
    <citation type="submission" date="2025-08" db="UniProtKB">
        <authorList>
            <consortium name="Ensembl"/>
        </authorList>
    </citation>
    <scope>IDENTIFICATION</scope>
    <source>
        <strain evidence="11">Thoroughbred</strain>
    </source>
</reference>
<dbReference type="InterPro" id="IPR011992">
    <property type="entry name" value="EF-hand-dom_pair"/>
</dbReference>
<evidence type="ECO:0000256" key="9">
    <source>
        <dbReference type="ARBA" id="ARBA00033142"/>
    </source>
</evidence>
<evidence type="ECO:0000256" key="8">
    <source>
        <dbReference type="ARBA" id="ARBA00023305"/>
    </source>
</evidence>
<dbReference type="PROSITE" id="PS50222">
    <property type="entry name" value="EF_HAND_2"/>
    <property type="match status" value="2"/>
</dbReference>
<dbReference type="InParanoid" id="A0A3Q2LPD3"/>
<dbReference type="CDD" id="cd00051">
    <property type="entry name" value="EFh"/>
    <property type="match status" value="1"/>
</dbReference>
<evidence type="ECO:0000313" key="11">
    <source>
        <dbReference type="Ensembl" id="ENSECAP00000043913.2"/>
    </source>
</evidence>
<dbReference type="FunFam" id="1.10.238.10:FF:000146">
    <property type="entry name" value="guanylyl cyclase-activating protein 2"/>
    <property type="match status" value="1"/>
</dbReference>
<proteinExistence type="predicted"/>
<dbReference type="PROSITE" id="PS00018">
    <property type="entry name" value="EF_HAND_1"/>
    <property type="match status" value="2"/>
</dbReference>
<dbReference type="GO" id="GO:0007602">
    <property type="term" value="P:phototransduction"/>
    <property type="evidence" value="ECO:0007669"/>
    <property type="project" value="Ensembl"/>
</dbReference>
<dbReference type="STRING" id="9796.ENSECAP00000043913"/>
<reference evidence="11" key="3">
    <citation type="submission" date="2025-09" db="UniProtKB">
        <authorList>
            <consortium name="Ensembl"/>
        </authorList>
    </citation>
    <scope>IDENTIFICATION</scope>
    <source>
        <strain evidence="11">Thoroughbred</strain>
    </source>
</reference>
<evidence type="ECO:0000256" key="7">
    <source>
        <dbReference type="ARBA" id="ARBA00023288"/>
    </source>
</evidence>
<protein>
    <recommendedName>
        <fullName evidence="1">Guanylyl cyclase-activating protein 2</fullName>
    </recommendedName>
    <alternativeName>
        <fullName evidence="9">Guanylate cyclase activator 1B</fullName>
    </alternativeName>
</protein>
<evidence type="ECO:0000256" key="5">
    <source>
        <dbReference type="ARBA" id="ARBA00022737"/>
    </source>
</evidence>
<dbReference type="GO" id="GO:0007601">
    <property type="term" value="P:visual perception"/>
    <property type="evidence" value="ECO:0007669"/>
    <property type="project" value="UniProtKB-KW"/>
</dbReference>
<evidence type="ECO:0000256" key="4">
    <source>
        <dbReference type="ARBA" id="ARBA00022723"/>
    </source>
</evidence>
<keyword evidence="7" id="KW-0449">Lipoprotein</keyword>
<dbReference type="GO" id="GO:0001917">
    <property type="term" value="C:photoreceptor inner segment"/>
    <property type="evidence" value="ECO:0007669"/>
    <property type="project" value="Ensembl"/>
</dbReference>
<evidence type="ECO:0000313" key="13">
    <source>
        <dbReference type="VGNC" id="VGNC:18654"/>
    </source>
</evidence>
<keyword evidence="2" id="KW-0716">Sensory transduction</keyword>
<dbReference type="Ensembl" id="ENSECAT00000044264.3">
    <property type="protein sequence ID" value="ENSECAP00000043913.2"/>
    <property type="gene ID" value="ENSECAG00000038639.3"/>
</dbReference>